<evidence type="ECO:0000313" key="14">
    <source>
        <dbReference type="Proteomes" id="UP000014760"/>
    </source>
</evidence>
<evidence type="ECO:0000256" key="3">
    <source>
        <dbReference type="ARBA" id="ARBA00005667"/>
    </source>
</evidence>
<dbReference type="EMBL" id="AMQN01003127">
    <property type="status" value="NOT_ANNOTATED_CDS"/>
    <property type="molecule type" value="Genomic_DNA"/>
</dbReference>
<dbReference type="GO" id="GO:0005743">
    <property type="term" value="C:mitochondrial inner membrane"/>
    <property type="evidence" value="ECO:0007669"/>
    <property type="project" value="UniProtKB-SubCell"/>
</dbReference>
<protein>
    <submittedName>
        <fullName evidence="12 13">Uncharacterized protein</fullName>
    </submittedName>
</protein>
<dbReference type="EMBL" id="AMQN01003126">
    <property type="status" value="NOT_ANNOTATED_CDS"/>
    <property type="molecule type" value="Genomic_DNA"/>
</dbReference>
<comment type="similarity">
    <text evidence="3">Belongs to the complex I NDUFB3 subunit family.</text>
</comment>
<gene>
    <name evidence="12" type="ORF">CAPTEDRAFT_205075</name>
</gene>
<reference evidence="14" key="1">
    <citation type="submission" date="2012-12" db="EMBL/GenBank/DDBJ databases">
        <authorList>
            <person name="Hellsten U."/>
            <person name="Grimwood J."/>
            <person name="Chapman J.A."/>
            <person name="Shapiro H."/>
            <person name="Aerts A."/>
            <person name="Otillar R.P."/>
            <person name="Terry A.Y."/>
            <person name="Boore J.L."/>
            <person name="Simakov O."/>
            <person name="Marletaz F."/>
            <person name="Cho S.-J."/>
            <person name="Edsinger-Gonzales E."/>
            <person name="Havlak P."/>
            <person name="Kuo D.-H."/>
            <person name="Larsson T."/>
            <person name="Lv J."/>
            <person name="Arendt D."/>
            <person name="Savage R."/>
            <person name="Osoegawa K."/>
            <person name="de Jong P."/>
            <person name="Lindberg D.R."/>
            <person name="Seaver E.C."/>
            <person name="Weisblat D.A."/>
            <person name="Putnam N.H."/>
            <person name="Grigoriev I.V."/>
            <person name="Rokhsar D.S."/>
        </authorList>
    </citation>
    <scope>NUCLEOTIDE SEQUENCE</scope>
    <source>
        <strain evidence="14">I ESC-2004</strain>
    </source>
</reference>
<dbReference type="OrthoDB" id="521512at2759"/>
<keyword evidence="11" id="KW-0472">Membrane</keyword>
<dbReference type="AlphaFoldDB" id="R7T9A3"/>
<evidence type="ECO:0000256" key="5">
    <source>
        <dbReference type="ARBA" id="ARBA00022660"/>
    </source>
</evidence>
<organism evidence="12">
    <name type="scientific">Capitella teleta</name>
    <name type="common">Polychaete worm</name>
    <dbReference type="NCBI Taxonomy" id="283909"/>
    <lineage>
        <taxon>Eukaryota</taxon>
        <taxon>Metazoa</taxon>
        <taxon>Spiralia</taxon>
        <taxon>Lophotrochozoa</taxon>
        <taxon>Annelida</taxon>
        <taxon>Polychaeta</taxon>
        <taxon>Sedentaria</taxon>
        <taxon>Scolecida</taxon>
        <taxon>Capitellidae</taxon>
        <taxon>Capitella</taxon>
    </lineage>
</organism>
<dbReference type="STRING" id="283909.R7T9A3"/>
<evidence type="ECO:0000256" key="8">
    <source>
        <dbReference type="ARBA" id="ARBA00022982"/>
    </source>
</evidence>
<dbReference type="EnsemblMetazoa" id="CapteT205075">
    <property type="protein sequence ID" value="CapteP205075"/>
    <property type="gene ID" value="CapteG205075"/>
</dbReference>
<sequence>MGGEVNYKIPDYKIYKVDGVKPLEWTRNELAKKGLKDPWLRNEVWRYQQWQGWMPTIFKVFKKGFMPGLALTLITIGIDKATGFTAGHHDEEHH</sequence>
<keyword evidence="7" id="KW-0999">Mitochondrion inner membrane</keyword>
<keyword evidence="8" id="KW-0249">Electron transport</keyword>
<dbReference type="Pfam" id="PF08122">
    <property type="entry name" value="NDUF_B12"/>
    <property type="match status" value="1"/>
</dbReference>
<evidence type="ECO:0000256" key="1">
    <source>
        <dbReference type="ARBA" id="ARBA00003195"/>
    </source>
</evidence>
<evidence type="ECO:0000256" key="4">
    <source>
        <dbReference type="ARBA" id="ARBA00022448"/>
    </source>
</evidence>
<dbReference type="GO" id="GO:0022900">
    <property type="term" value="P:electron transport chain"/>
    <property type="evidence" value="ECO:0007669"/>
    <property type="project" value="InterPro"/>
</dbReference>
<comment type="function">
    <text evidence="1">Accessory subunit of the mitochondrial membrane respiratory chain NADH dehydrogenase (Complex I), that is believed not to be involved in catalysis. Complex I functions in the transfer of electrons from NADH to the respiratory chain. The immediate electron acceptor for the enzyme is believed to be ubiquinone.</text>
</comment>
<comment type="subcellular location">
    <subcellularLocation>
        <location evidence="2">Mitochondrion inner membrane</location>
        <topology evidence="2">Single-pass membrane protein</topology>
        <orientation evidence="2">Matrix side</orientation>
    </subcellularLocation>
</comment>
<evidence type="ECO:0000256" key="11">
    <source>
        <dbReference type="ARBA" id="ARBA00023136"/>
    </source>
</evidence>
<evidence type="ECO:0000313" key="12">
    <source>
        <dbReference type="EMBL" id="ELT90293.1"/>
    </source>
</evidence>
<dbReference type="FunCoup" id="R7T9A3">
    <property type="interactions" value="593"/>
</dbReference>
<dbReference type="InterPro" id="IPR012576">
    <property type="entry name" value="NDUFB3"/>
</dbReference>
<keyword evidence="9" id="KW-1133">Transmembrane helix</keyword>
<dbReference type="EMBL" id="AMQN01003128">
    <property type="status" value="NOT_ANNOTATED_CDS"/>
    <property type="molecule type" value="Genomic_DNA"/>
</dbReference>
<keyword evidence="5" id="KW-0679">Respiratory chain</keyword>
<dbReference type="EMBL" id="AMQN01003129">
    <property type="status" value="NOT_ANNOTATED_CDS"/>
    <property type="molecule type" value="Genomic_DNA"/>
</dbReference>
<reference evidence="13" key="3">
    <citation type="submission" date="2015-06" db="UniProtKB">
        <authorList>
            <consortium name="EnsemblMetazoa"/>
        </authorList>
    </citation>
    <scope>IDENTIFICATION</scope>
</reference>
<name>R7T9A3_CAPTE</name>
<keyword evidence="14" id="KW-1185">Reference proteome</keyword>
<reference evidence="12 14" key="2">
    <citation type="journal article" date="2013" name="Nature">
        <title>Insights into bilaterian evolution from three spiralian genomes.</title>
        <authorList>
            <person name="Simakov O."/>
            <person name="Marletaz F."/>
            <person name="Cho S.J."/>
            <person name="Edsinger-Gonzales E."/>
            <person name="Havlak P."/>
            <person name="Hellsten U."/>
            <person name="Kuo D.H."/>
            <person name="Larsson T."/>
            <person name="Lv J."/>
            <person name="Arendt D."/>
            <person name="Savage R."/>
            <person name="Osoegawa K."/>
            <person name="de Jong P."/>
            <person name="Grimwood J."/>
            <person name="Chapman J.A."/>
            <person name="Shapiro H."/>
            <person name="Aerts A."/>
            <person name="Otillar R.P."/>
            <person name="Terry A.Y."/>
            <person name="Boore J.L."/>
            <person name="Grigoriev I.V."/>
            <person name="Lindberg D.R."/>
            <person name="Seaver E.C."/>
            <person name="Weisblat D.A."/>
            <person name="Putnam N.H."/>
            <person name="Rokhsar D.S."/>
        </authorList>
    </citation>
    <scope>NUCLEOTIDE SEQUENCE</scope>
    <source>
        <strain evidence="12 14">I ESC-2004</strain>
    </source>
</reference>
<dbReference type="OMA" id="ASKCMAH"/>
<evidence type="ECO:0000256" key="7">
    <source>
        <dbReference type="ARBA" id="ARBA00022792"/>
    </source>
</evidence>
<evidence type="ECO:0000256" key="2">
    <source>
        <dbReference type="ARBA" id="ARBA00004298"/>
    </source>
</evidence>
<evidence type="ECO:0000256" key="10">
    <source>
        <dbReference type="ARBA" id="ARBA00023128"/>
    </source>
</evidence>
<evidence type="ECO:0000256" key="9">
    <source>
        <dbReference type="ARBA" id="ARBA00022989"/>
    </source>
</evidence>
<accession>R7T9A3</accession>
<keyword evidence="4" id="KW-0813">Transport</keyword>
<keyword evidence="10" id="KW-0496">Mitochondrion</keyword>
<evidence type="ECO:0000313" key="13">
    <source>
        <dbReference type="EnsemblMetazoa" id="CapteP205075"/>
    </source>
</evidence>
<dbReference type="EMBL" id="KB310993">
    <property type="protein sequence ID" value="ELT90293.1"/>
    <property type="molecule type" value="Genomic_DNA"/>
</dbReference>
<keyword evidence="6" id="KW-0812">Transmembrane</keyword>
<dbReference type="Proteomes" id="UP000014760">
    <property type="component" value="Unassembled WGS sequence"/>
</dbReference>
<proteinExistence type="inferred from homology"/>
<evidence type="ECO:0000256" key="6">
    <source>
        <dbReference type="ARBA" id="ARBA00022692"/>
    </source>
</evidence>
<dbReference type="HOGENOM" id="CLU_160226_1_0_1"/>